<dbReference type="CDD" id="cd00009">
    <property type="entry name" value="AAA"/>
    <property type="match status" value="1"/>
</dbReference>
<dbReference type="PROSITE" id="PS50110">
    <property type="entry name" value="RESPONSE_REGULATORY"/>
    <property type="match status" value="1"/>
</dbReference>
<dbReference type="Pfam" id="PF00158">
    <property type="entry name" value="Sigma54_activat"/>
    <property type="match status" value="1"/>
</dbReference>
<keyword evidence="6" id="KW-0804">Transcription</keyword>
<dbReference type="FunFam" id="1.10.8.60:FF:000014">
    <property type="entry name" value="DNA-binding transcriptional regulator NtrC"/>
    <property type="match status" value="1"/>
</dbReference>
<evidence type="ECO:0000256" key="8">
    <source>
        <dbReference type="SAM" id="Coils"/>
    </source>
</evidence>
<dbReference type="SUPFAM" id="SSF52540">
    <property type="entry name" value="P-loop containing nucleoside triphosphate hydrolases"/>
    <property type="match status" value="1"/>
</dbReference>
<dbReference type="InterPro" id="IPR058031">
    <property type="entry name" value="AAA_lid_NorR"/>
</dbReference>
<feature type="coiled-coil region" evidence="8">
    <location>
        <begin position="122"/>
        <end position="149"/>
    </location>
</feature>
<dbReference type="Gene3D" id="1.10.8.60">
    <property type="match status" value="1"/>
</dbReference>
<dbReference type="InterPro" id="IPR011006">
    <property type="entry name" value="CheY-like_superfamily"/>
</dbReference>
<dbReference type="InterPro" id="IPR001789">
    <property type="entry name" value="Sig_transdc_resp-reg_receiver"/>
</dbReference>
<dbReference type="InterPro" id="IPR009057">
    <property type="entry name" value="Homeodomain-like_sf"/>
</dbReference>
<evidence type="ECO:0000313" key="11">
    <source>
        <dbReference type="EMBL" id="MBU2693387.1"/>
    </source>
</evidence>
<evidence type="ECO:0000256" key="6">
    <source>
        <dbReference type="ARBA" id="ARBA00023163"/>
    </source>
</evidence>
<gene>
    <name evidence="11" type="ORF">KJ970_20905</name>
</gene>
<keyword evidence="3" id="KW-0805">Transcription regulation</keyword>
<dbReference type="PROSITE" id="PS00675">
    <property type="entry name" value="SIGMA54_INTERACT_1"/>
    <property type="match status" value="1"/>
</dbReference>
<name>A0A948S1V1_UNCEI</name>
<keyword evidence="4" id="KW-0238">DNA-binding</keyword>
<evidence type="ECO:0000256" key="5">
    <source>
        <dbReference type="ARBA" id="ARBA00023159"/>
    </source>
</evidence>
<keyword evidence="2" id="KW-0067">ATP-binding</keyword>
<evidence type="ECO:0000256" key="1">
    <source>
        <dbReference type="ARBA" id="ARBA00022741"/>
    </source>
</evidence>
<accession>A0A948S1V1</accession>
<dbReference type="Gene3D" id="3.40.50.300">
    <property type="entry name" value="P-loop containing nucleotide triphosphate hydrolases"/>
    <property type="match status" value="1"/>
</dbReference>
<dbReference type="Gene3D" id="3.40.50.2300">
    <property type="match status" value="1"/>
</dbReference>
<evidence type="ECO:0000313" key="12">
    <source>
        <dbReference type="Proteomes" id="UP000777784"/>
    </source>
</evidence>
<protein>
    <submittedName>
        <fullName evidence="11">Sigma-54 dependent transcriptional regulator</fullName>
    </submittedName>
</protein>
<keyword evidence="5" id="KW-0010">Activator</keyword>
<comment type="caution">
    <text evidence="11">The sequence shown here is derived from an EMBL/GenBank/DDBJ whole genome shotgun (WGS) entry which is preliminary data.</text>
</comment>
<evidence type="ECO:0000259" key="10">
    <source>
        <dbReference type="PROSITE" id="PS50110"/>
    </source>
</evidence>
<feature type="domain" description="Response regulatory" evidence="10">
    <location>
        <begin position="13"/>
        <end position="127"/>
    </location>
</feature>
<dbReference type="AlphaFoldDB" id="A0A948S1V1"/>
<dbReference type="GO" id="GO:0006355">
    <property type="term" value="P:regulation of DNA-templated transcription"/>
    <property type="evidence" value="ECO:0007669"/>
    <property type="project" value="InterPro"/>
</dbReference>
<dbReference type="FunFam" id="3.40.50.300:FF:000006">
    <property type="entry name" value="DNA-binding transcriptional regulator NtrC"/>
    <property type="match status" value="1"/>
</dbReference>
<feature type="modified residue" description="4-aspartylphosphate" evidence="7">
    <location>
        <position position="62"/>
    </location>
</feature>
<feature type="domain" description="Sigma-54 factor interaction" evidence="9">
    <location>
        <begin position="152"/>
        <end position="381"/>
    </location>
</feature>
<evidence type="ECO:0000256" key="7">
    <source>
        <dbReference type="PROSITE-ProRule" id="PRU00169"/>
    </source>
</evidence>
<keyword evidence="8" id="KW-0175">Coiled coil</keyword>
<evidence type="ECO:0000259" key="9">
    <source>
        <dbReference type="PROSITE" id="PS50045"/>
    </source>
</evidence>
<sequence>MTTNTEGKGLLLNILVVDDEANIRKTLSYCLVAEGHSVISVSNPADALEEARRRSFDLAFVDLKLGVEDGMELIPVLLSDSPWTKIVVITAHASIESVVEAMRRGATDYIAKPFTPDQVKLLTQRISKIRELETELAALKEDMQRLGPEDRLQSKNAGMQRVIETARKAAPSEAIVLLQGESGTGKSVFARAIHHWSPRKSKPLGVVACPSVPSDLLESELFGHIRGAFTGAVRDNPGRIAACEGGTLLLDEIGDIAPAVQAKLLRFIQDKEYERVGDAKSRRADVRIIAATNANLEERVAEGRFREDLFYRLNVISLTIPPLRERPEDIMPLATDFLAHFCRVNHKRRLGFTAEAESALTNHPWPGNIRELRNTIERAVILGSGEQVGKSDLPNKMSPATGTPAIGEMVPMSTIEELHIRRILAITSSLQEAADVLGMDQATLWRRRRTYGI</sequence>
<reference evidence="11" key="1">
    <citation type="submission" date="2021-05" db="EMBL/GenBank/DDBJ databases">
        <title>Energy efficiency and biological interactions define the core microbiome of deep oligotrophic groundwater.</title>
        <authorList>
            <person name="Mehrshad M."/>
            <person name="Lopez-Fernandez M."/>
            <person name="Bell E."/>
            <person name="Bernier-Latmani R."/>
            <person name="Bertilsson S."/>
            <person name="Dopson M."/>
        </authorList>
    </citation>
    <scope>NUCLEOTIDE SEQUENCE</scope>
    <source>
        <strain evidence="11">Modern_marine.mb.64</strain>
    </source>
</reference>
<dbReference type="PANTHER" id="PTHR32071:SF113">
    <property type="entry name" value="ALGINATE BIOSYNTHESIS TRANSCRIPTIONAL REGULATORY PROTEIN ALGB"/>
    <property type="match status" value="1"/>
</dbReference>
<evidence type="ECO:0000256" key="3">
    <source>
        <dbReference type="ARBA" id="ARBA00023015"/>
    </source>
</evidence>
<dbReference type="Proteomes" id="UP000777784">
    <property type="component" value="Unassembled WGS sequence"/>
</dbReference>
<proteinExistence type="predicted"/>
<dbReference type="GO" id="GO:0000160">
    <property type="term" value="P:phosphorelay signal transduction system"/>
    <property type="evidence" value="ECO:0007669"/>
    <property type="project" value="InterPro"/>
</dbReference>
<dbReference type="PROSITE" id="PS50045">
    <property type="entry name" value="SIGMA54_INTERACT_4"/>
    <property type="match status" value="1"/>
</dbReference>
<dbReference type="GO" id="GO:0003677">
    <property type="term" value="F:DNA binding"/>
    <property type="evidence" value="ECO:0007669"/>
    <property type="project" value="UniProtKB-KW"/>
</dbReference>
<dbReference type="InterPro" id="IPR002078">
    <property type="entry name" value="Sigma_54_int"/>
</dbReference>
<evidence type="ECO:0000256" key="2">
    <source>
        <dbReference type="ARBA" id="ARBA00022840"/>
    </source>
</evidence>
<dbReference type="PROSITE" id="PS00688">
    <property type="entry name" value="SIGMA54_INTERACT_3"/>
    <property type="match status" value="1"/>
</dbReference>
<dbReference type="SMART" id="SM00448">
    <property type="entry name" value="REC"/>
    <property type="match status" value="1"/>
</dbReference>
<keyword evidence="1" id="KW-0547">Nucleotide-binding</keyword>
<keyword evidence="7" id="KW-0597">Phosphoprotein</keyword>
<organism evidence="11 12">
    <name type="scientific">Eiseniibacteriota bacterium</name>
    <dbReference type="NCBI Taxonomy" id="2212470"/>
    <lineage>
        <taxon>Bacteria</taxon>
        <taxon>Candidatus Eiseniibacteriota</taxon>
    </lineage>
</organism>
<dbReference type="Pfam" id="PF00072">
    <property type="entry name" value="Response_reg"/>
    <property type="match status" value="1"/>
</dbReference>
<dbReference type="InterPro" id="IPR027417">
    <property type="entry name" value="P-loop_NTPase"/>
</dbReference>
<dbReference type="GO" id="GO:0005524">
    <property type="term" value="F:ATP binding"/>
    <property type="evidence" value="ECO:0007669"/>
    <property type="project" value="UniProtKB-KW"/>
</dbReference>
<dbReference type="PANTHER" id="PTHR32071">
    <property type="entry name" value="TRANSCRIPTIONAL REGULATORY PROTEIN"/>
    <property type="match status" value="1"/>
</dbReference>
<dbReference type="InterPro" id="IPR025662">
    <property type="entry name" value="Sigma_54_int_dom_ATP-bd_1"/>
</dbReference>
<dbReference type="EMBL" id="JAHJDP010000119">
    <property type="protein sequence ID" value="MBU2693387.1"/>
    <property type="molecule type" value="Genomic_DNA"/>
</dbReference>
<dbReference type="SUPFAM" id="SSF46689">
    <property type="entry name" value="Homeodomain-like"/>
    <property type="match status" value="1"/>
</dbReference>
<dbReference type="CDD" id="cd00156">
    <property type="entry name" value="REC"/>
    <property type="match status" value="1"/>
</dbReference>
<dbReference type="SMART" id="SM00382">
    <property type="entry name" value="AAA"/>
    <property type="match status" value="1"/>
</dbReference>
<dbReference type="SUPFAM" id="SSF52172">
    <property type="entry name" value="CheY-like"/>
    <property type="match status" value="1"/>
</dbReference>
<dbReference type="Pfam" id="PF25601">
    <property type="entry name" value="AAA_lid_14"/>
    <property type="match status" value="1"/>
</dbReference>
<evidence type="ECO:0000256" key="4">
    <source>
        <dbReference type="ARBA" id="ARBA00023125"/>
    </source>
</evidence>
<dbReference type="InterPro" id="IPR025944">
    <property type="entry name" value="Sigma_54_int_dom_CS"/>
</dbReference>
<dbReference type="InterPro" id="IPR003593">
    <property type="entry name" value="AAA+_ATPase"/>
</dbReference>